<dbReference type="Pfam" id="PF13456">
    <property type="entry name" value="RVT_3"/>
    <property type="match status" value="1"/>
</dbReference>
<comment type="caution">
    <text evidence="2">The sequence shown here is derived from an EMBL/GenBank/DDBJ whole genome shotgun (WGS) entry which is preliminary data.</text>
</comment>
<dbReference type="InterPro" id="IPR012337">
    <property type="entry name" value="RNaseH-like_sf"/>
</dbReference>
<evidence type="ECO:0000259" key="1">
    <source>
        <dbReference type="Pfam" id="PF13456"/>
    </source>
</evidence>
<dbReference type="InterPro" id="IPR036397">
    <property type="entry name" value="RNaseH_sf"/>
</dbReference>
<dbReference type="AlphaFoldDB" id="A0A9N8HMG0"/>
<accession>A0A9N8HMG0</accession>
<dbReference type="OrthoDB" id="47583at2759"/>
<name>A0A9N8HMG0_9STRA</name>
<dbReference type="SUPFAM" id="SSF53098">
    <property type="entry name" value="Ribonuclease H-like"/>
    <property type="match status" value="1"/>
</dbReference>
<dbReference type="InterPro" id="IPR002156">
    <property type="entry name" value="RNaseH_domain"/>
</dbReference>
<evidence type="ECO:0000313" key="2">
    <source>
        <dbReference type="EMBL" id="CAB9519191.1"/>
    </source>
</evidence>
<keyword evidence="3" id="KW-1185">Reference proteome</keyword>
<feature type="domain" description="RNase H type-1" evidence="1">
    <location>
        <begin position="94"/>
        <end position="190"/>
    </location>
</feature>
<dbReference type="GO" id="GO:0004523">
    <property type="term" value="F:RNA-DNA hybrid ribonuclease activity"/>
    <property type="evidence" value="ECO:0007669"/>
    <property type="project" value="InterPro"/>
</dbReference>
<organism evidence="2 3">
    <name type="scientific">Seminavis robusta</name>
    <dbReference type="NCBI Taxonomy" id="568900"/>
    <lineage>
        <taxon>Eukaryota</taxon>
        <taxon>Sar</taxon>
        <taxon>Stramenopiles</taxon>
        <taxon>Ochrophyta</taxon>
        <taxon>Bacillariophyta</taxon>
        <taxon>Bacillariophyceae</taxon>
        <taxon>Bacillariophycidae</taxon>
        <taxon>Naviculales</taxon>
        <taxon>Naviculaceae</taxon>
        <taxon>Seminavis</taxon>
    </lineage>
</organism>
<sequence length="316" mass="34775">MMTSLERLPPMTKWWLQVVRIVLLLPCCNTAAHILSLQFDGSLRPPSDPGFATASLGRIGTAAAALSLIDHDASGQQKPTNPLWLGGKALPPGGLENSAEAEYEGLLMGLEKAVELVGVSTVVVDKIVVQGDCKTVIDQLKESSRPRKLEAHYIRAQEHLTQLLGEQQGPVVLEYQHIPRKQNQLCDGLCTVIRSRIIEPAAWQRSMAGMDDDQADLSRSLQDLEREDFQVVVQVGEQLEHESKTVWASSAAGKDVAEKLQTWGVALQMHPLQLARTLLKSCKPGVWLCRSKGTEVRPHARVSSWLLQRSGRIGFS</sequence>
<proteinExistence type="predicted"/>
<gene>
    <name evidence="2" type="ORF">SEMRO_996_G229290.1</name>
</gene>
<dbReference type="Proteomes" id="UP001153069">
    <property type="component" value="Unassembled WGS sequence"/>
</dbReference>
<dbReference type="EMBL" id="CAICTM010000994">
    <property type="protein sequence ID" value="CAB9519191.1"/>
    <property type="molecule type" value="Genomic_DNA"/>
</dbReference>
<reference evidence="2" key="1">
    <citation type="submission" date="2020-06" db="EMBL/GenBank/DDBJ databases">
        <authorList>
            <consortium name="Plant Systems Biology data submission"/>
        </authorList>
    </citation>
    <scope>NUCLEOTIDE SEQUENCE</scope>
    <source>
        <strain evidence="2">D6</strain>
    </source>
</reference>
<dbReference type="GO" id="GO:0003676">
    <property type="term" value="F:nucleic acid binding"/>
    <property type="evidence" value="ECO:0007669"/>
    <property type="project" value="InterPro"/>
</dbReference>
<evidence type="ECO:0000313" key="3">
    <source>
        <dbReference type="Proteomes" id="UP001153069"/>
    </source>
</evidence>
<protein>
    <recommendedName>
        <fullName evidence="1">RNase H type-1 domain-containing protein</fullName>
    </recommendedName>
</protein>
<dbReference type="Gene3D" id="3.30.420.10">
    <property type="entry name" value="Ribonuclease H-like superfamily/Ribonuclease H"/>
    <property type="match status" value="1"/>
</dbReference>